<name>H0E3B8_9ACTN</name>
<feature type="domain" description="DUF559" evidence="2">
    <location>
        <begin position="238"/>
        <end position="301"/>
    </location>
</feature>
<organism evidence="4 5">
    <name type="scientific">Patulibacter medicamentivorans</name>
    <dbReference type="NCBI Taxonomy" id="1097667"/>
    <lineage>
        <taxon>Bacteria</taxon>
        <taxon>Bacillati</taxon>
        <taxon>Actinomycetota</taxon>
        <taxon>Thermoleophilia</taxon>
        <taxon>Solirubrobacterales</taxon>
        <taxon>Patulibacteraceae</taxon>
        <taxon>Patulibacter</taxon>
    </lineage>
</organism>
<dbReference type="AlphaFoldDB" id="H0E3B8"/>
<dbReference type="Pfam" id="PF04480">
    <property type="entry name" value="DUF559"/>
    <property type="match status" value="1"/>
</dbReference>
<accession>H0E3B8</accession>
<feature type="region of interest" description="Disordered" evidence="1">
    <location>
        <begin position="312"/>
        <end position="333"/>
    </location>
</feature>
<dbReference type="InterPro" id="IPR025159">
    <property type="entry name" value="AbiEi_N"/>
</dbReference>
<dbReference type="InterPro" id="IPR011335">
    <property type="entry name" value="Restrct_endonuc-II-like"/>
</dbReference>
<dbReference type="Gene3D" id="3.40.960.10">
    <property type="entry name" value="VSR Endonuclease"/>
    <property type="match status" value="1"/>
</dbReference>
<evidence type="ECO:0000256" key="1">
    <source>
        <dbReference type="SAM" id="MobiDB-lite"/>
    </source>
</evidence>
<dbReference type="OrthoDB" id="5143202at2"/>
<dbReference type="Pfam" id="PF13338">
    <property type="entry name" value="AbiEi_4"/>
    <property type="match status" value="1"/>
</dbReference>
<protein>
    <submittedName>
        <fullName evidence="4">Uncharacterized protein</fullName>
    </submittedName>
</protein>
<dbReference type="Proteomes" id="UP000005143">
    <property type="component" value="Unassembled WGS sequence"/>
</dbReference>
<sequence length="333" mass="35464">MIDARIASVARRQRGVVSIRQLLACGLSRRAVGARVQAARLFPVLRGVYALAPHLDDRGLRYAAVLHAGGDDLDGTVVLSHWSAAAALDLTAGVPPRHHVTIVGVNGRRASGVVLHRARRLDGSDVHRSGGIPTTTAPRTVLDIAAIPSTSADQLQRLLREGQYRRLIPPDGLLDVVARHPRHPGRRKLRLLDPRLTARQGTESPLEDEVAALLEGLPLPPAIRQLPLTGATGRRCRADFAWPDARLVVEADGRDGHGGSAAFEADRERDADLAAAGWLVLRLTAAQLRSSRAATADRIVATHRLRATGRAPAVTGATGVTGDPAPTRTPAET</sequence>
<dbReference type="InterPro" id="IPR007569">
    <property type="entry name" value="DUF559"/>
</dbReference>
<evidence type="ECO:0000313" key="5">
    <source>
        <dbReference type="Proteomes" id="UP000005143"/>
    </source>
</evidence>
<evidence type="ECO:0000259" key="3">
    <source>
        <dbReference type="Pfam" id="PF13338"/>
    </source>
</evidence>
<keyword evidence="5" id="KW-1185">Reference proteome</keyword>
<gene>
    <name evidence="4" type="ORF">PAI11_12860</name>
</gene>
<dbReference type="RefSeq" id="WP_007572201.1">
    <property type="nucleotide sequence ID" value="NZ_AGUD01000064.1"/>
</dbReference>
<comment type="caution">
    <text evidence="4">The sequence shown here is derived from an EMBL/GenBank/DDBJ whole genome shotgun (WGS) entry which is preliminary data.</text>
</comment>
<evidence type="ECO:0000259" key="2">
    <source>
        <dbReference type="Pfam" id="PF04480"/>
    </source>
</evidence>
<feature type="domain" description="AbiEi antitoxin N-terminal" evidence="3">
    <location>
        <begin position="5"/>
        <end position="52"/>
    </location>
</feature>
<dbReference type="EMBL" id="AGUD01000064">
    <property type="protein sequence ID" value="EHN11827.1"/>
    <property type="molecule type" value="Genomic_DNA"/>
</dbReference>
<dbReference type="SUPFAM" id="SSF52980">
    <property type="entry name" value="Restriction endonuclease-like"/>
    <property type="match status" value="1"/>
</dbReference>
<reference evidence="4 5" key="1">
    <citation type="journal article" date="2013" name="Biodegradation">
        <title>Quantitative proteomic analysis of ibuprofen-degrading Patulibacter sp. strain I11.</title>
        <authorList>
            <person name="Almeida B."/>
            <person name="Kjeldal H."/>
            <person name="Lolas I."/>
            <person name="Knudsen A.D."/>
            <person name="Carvalho G."/>
            <person name="Nielsen K.L."/>
            <person name="Barreto Crespo M.T."/>
            <person name="Stensballe A."/>
            <person name="Nielsen J.L."/>
        </authorList>
    </citation>
    <scope>NUCLEOTIDE SEQUENCE [LARGE SCALE GENOMIC DNA]</scope>
    <source>
        <strain evidence="4 5">I11</strain>
    </source>
</reference>
<evidence type="ECO:0000313" key="4">
    <source>
        <dbReference type="EMBL" id="EHN11827.1"/>
    </source>
</evidence>
<proteinExistence type="predicted"/>